<gene>
    <name evidence="2" type="ORF">B296_00040987</name>
</gene>
<evidence type="ECO:0000313" key="3">
    <source>
        <dbReference type="Proteomes" id="UP000287651"/>
    </source>
</evidence>
<feature type="region of interest" description="Disordered" evidence="1">
    <location>
        <begin position="144"/>
        <end position="180"/>
    </location>
</feature>
<comment type="caution">
    <text evidence="2">The sequence shown here is derived from an EMBL/GenBank/DDBJ whole genome shotgun (WGS) entry which is preliminary data.</text>
</comment>
<dbReference type="EMBL" id="AMZH03013606">
    <property type="protein sequence ID" value="RRT48982.1"/>
    <property type="molecule type" value="Genomic_DNA"/>
</dbReference>
<sequence length="180" mass="20247">MRPLIPLTRWLQGEIYGTKKAYPRNGTEAKRCKETAPSTEEALGRLGGRTKRRWARTEEEHLSVEESRWAFKELAPITRTGCNVSTSSRVSLGKVGTTTGERRGMDLKFSTTTSVRLAVATLHVWLRRARFPWARGRNVTPEVIGPVPAQPNSKVRPSPSPRNRQHVCATPPPSEQEVFF</sequence>
<name>A0A426YB54_ENSVE</name>
<dbReference type="Proteomes" id="UP000287651">
    <property type="component" value="Unassembled WGS sequence"/>
</dbReference>
<protein>
    <submittedName>
        <fullName evidence="2">Uncharacterized protein</fullName>
    </submittedName>
</protein>
<dbReference type="AlphaFoldDB" id="A0A426YB54"/>
<evidence type="ECO:0000256" key="1">
    <source>
        <dbReference type="SAM" id="MobiDB-lite"/>
    </source>
</evidence>
<evidence type="ECO:0000313" key="2">
    <source>
        <dbReference type="EMBL" id="RRT48982.1"/>
    </source>
</evidence>
<reference evidence="2 3" key="1">
    <citation type="journal article" date="2014" name="Agronomy (Basel)">
        <title>A Draft Genome Sequence for Ensete ventricosum, the Drought-Tolerant Tree Against Hunger.</title>
        <authorList>
            <person name="Harrison J."/>
            <person name="Moore K.A."/>
            <person name="Paszkiewicz K."/>
            <person name="Jones T."/>
            <person name="Grant M."/>
            <person name="Ambacheew D."/>
            <person name="Muzemil S."/>
            <person name="Studholme D.J."/>
        </authorList>
    </citation>
    <scope>NUCLEOTIDE SEQUENCE [LARGE SCALE GENOMIC DNA]</scope>
</reference>
<accession>A0A426YB54</accession>
<proteinExistence type="predicted"/>
<organism evidence="2 3">
    <name type="scientific">Ensete ventricosum</name>
    <name type="common">Abyssinian banana</name>
    <name type="synonym">Musa ensete</name>
    <dbReference type="NCBI Taxonomy" id="4639"/>
    <lineage>
        <taxon>Eukaryota</taxon>
        <taxon>Viridiplantae</taxon>
        <taxon>Streptophyta</taxon>
        <taxon>Embryophyta</taxon>
        <taxon>Tracheophyta</taxon>
        <taxon>Spermatophyta</taxon>
        <taxon>Magnoliopsida</taxon>
        <taxon>Liliopsida</taxon>
        <taxon>Zingiberales</taxon>
        <taxon>Musaceae</taxon>
        <taxon>Ensete</taxon>
    </lineage>
</organism>